<name>A0A165ZG58_9AGAM</name>
<organism evidence="1 2">
    <name type="scientific">Sistotremastrum suecicum HHB10207 ss-3</name>
    <dbReference type="NCBI Taxonomy" id="1314776"/>
    <lineage>
        <taxon>Eukaryota</taxon>
        <taxon>Fungi</taxon>
        <taxon>Dikarya</taxon>
        <taxon>Basidiomycota</taxon>
        <taxon>Agaricomycotina</taxon>
        <taxon>Agaricomycetes</taxon>
        <taxon>Sistotremastrales</taxon>
        <taxon>Sistotremastraceae</taxon>
        <taxon>Sistotremastrum</taxon>
    </lineage>
</organism>
<protein>
    <submittedName>
        <fullName evidence="1">Uncharacterized protein</fullName>
    </submittedName>
</protein>
<accession>A0A165ZG58</accession>
<evidence type="ECO:0000313" key="1">
    <source>
        <dbReference type="EMBL" id="KZT34275.1"/>
    </source>
</evidence>
<proteinExistence type="predicted"/>
<dbReference type="Proteomes" id="UP000076798">
    <property type="component" value="Unassembled WGS sequence"/>
</dbReference>
<evidence type="ECO:0000313" key="2">
    <source>
        <dbReference type="Proteomes" id="UP000076798"/>
    </source>
</evidence>
<sequence>MPKLYGNFEFDSPKGINFTIFAAFYEGNKAYVFQGAITQTTPGLRQIKSAIAYVEYTTIDQLQGILDFTGNWGPQDQLTAFVYPSNGTKLVSSFHVDTMVPINFSGNGYWSIITIEVDDAKALAEGRTLDIKALIKKANEENVEREEKEDSKE</sequence>
<dbReference type="EMBL" id="KV428190">
    <property type="protein sequence ID" value="KZT34275.1"/>
    <property type="molecule type" value="Genomic_DNA"/>
</dbReference>
<reference evidence="1 2" key="1">
    <citation type="journal article" date="2016" name="Mol. Biol. Evol.">
        <title>Comparative Genomics of Early-Diverging Mushroom-Forming Fungi Provides Insights into the Origins of Lignocellulose Decay Capabilities.</title>
        <authorList>
            <person name="Nagy L.G."/>
            <person name="Riley R."/>
            <person name="Tritt A."/>
            <person name="Adam C."/>
            <person name="Daum C."/>
            <person name="Floudas D."/>
            <person name="Sun H."/>
            <person name="Yadav J.S."/>
            <person name="Pangilinan J."/>
            <person name="Larsson K.H."/>
            <person name="Matsuura K."/>
            <person name="Barry K."/>
            <person name="Labutti K."/>
            <person name="Kuo R."/>
            <person name="Ohm R.A."/>
            <person name="Bhattacharya S.S."/>
            <person name="Shirouzu T."/>
            <person name="Yoshinaga Y."/>
            <person name="Martin F.M."/>
            <person name="Grigoriev I.V."/>
            <person name="Hibbett D.S."/>
        </authorList>
    </citation>
    <scope>NUCLEOTIDE SEQUENCE [LARGE SCALE GENOMIC DNA]</scope>
    <source>
        <strain evidence="1 2">HHB10207 ss-3</strain>
    </source>
</reference>
<keyword evidence="2" id="KW-1185">Reference proteome</keyword>
<gene>
    <name evidence="1" type="ORF">SISSUDRAFT_1036414</name>
</gene>
<dbReference type="AlphaFoldDB" id="A0A165ZG58"/>